<organism evidence="2 3">
    <name type="scientific">Arcanobacterium canis</name>
    <dbReference type="NCBI Taxonomy" id="999183"/>
    <lineage>
        <taxon>Bacteria</taxon>
        <taxon>Bacillati</taxon>
        <taxon>Actinomycetota</taxon>
        <taxon>Actinomycetes</taxon>
        <taxon>Actinomycetales</taxon>
        <taxon>Actinomycetaceae</taxon>
        <taxon>Arcanobacterium</taxon>
    </lineage>
</organism>
<dbReference type="Proteomes" id="UP001215216">
    <property type="component" value="Chromosome"/>
</dbReference>
<dbReference type="InterPro" id="IPR051916">
    <property type="entry name" value="GPI-anchor_lipid_remodeler"/>
</dbReference>
<dbReference type="PANTHER" id="PTHR14859">
    <property type="entry name" value="CALCOFLUOR WHITE HYPERSENSITIVE PROTEIN PRECURSOR"/>
    <property type="match status" value="1"/>
</dbReference>
<keyword evidence="3" id="KW-1185">Reference proteome</keyword>
<evidence type="ECO:0000313" key="2">
    <source>
        <dbReference type="EMBL" id="WFM83174.1"/>
    </source>
</evidence>
<dbReference type="InterPro" id="IPR036691">
    <property type="entry name" value="Endo/exonu/phosph_ase_sf"/>
</dbReference>
<dbReference type="GO" id="GO:0004519">
    <property type="term" value="F:endonuclease activity"/>
    <property type="evidence" value="ECO:0007669"/>
    <property type="project" value="UniProtKB-KW"/>
</dbReference>
<dbReference type="PANTHER" id="PTHR14859:SF15">
    <property type="entry name" value="ENDONUCLEASE_EXONUCLEASE_PHOSPHATASE DOMAIN-CONTAINING PROTEIN"/>
    <property type="match status" value="1"/>
</dbReference>
<dbReference type="InterPro" id="IPR005135">
    <property type="entry name" value="Endo/exonuclease/phosphatase"/>
</dbReference>
<keyword evidence="2" id="KW-0540">Nuclease</keyword>
<accession>A0ABY8G297</accession>
<keyword evidence="2" id="KW-0378">Hydrolase</keyword>
<dbReference type="Gene3D" id="3.60.10.10">
    <property type="entry name" value="Endonuclease/exonuclease/phosphatase"/>
    <property type="match status" value="1"/>
</dbReference>
<proteinExistence type="predicted"/>
<reference evidence="2 3" key="1">
    <citation type="submission" date="2023-03" db="EMBL/GenBank/DDBJ databases">
        <title>Complete genome of Arcanobacterium canis strain DSM 25104 isolated in 2010 from a canine otitis externa in Germany.</title>
        <authorList>
            <person name="Borowiak M."/>
            <person name="Kreitlow A."/>
            <person name="Malorny B."/>
            <person name="Laemmler C."/>
            <person name="Prenger-Berninghoff E."/>
            <person name="Ploetz M."/>
            <person name="Abdulmawjood A."/>
        </authorList>
    </citation>
    <scope>NUCLEOTIDE SEQUENCE [LARGE SCALE GENOMIC DNA]</scope>
    <source>
        <strain evidence="2 3">DSM 25104</strain>
    </source>
</reference>
<evidence type="ECO:0000313" key="3">
    <source>
        <dbReference type="Proteomes" id="UP001215216"/>
    </source>
</evidence>
<dbReference type="RefSeq" id="WP_278012599.1">
    <property type="nucleotide sequence ID" value="NZ_CP121208.1"/>
</dbReference>
<name>A0ABY8G297_9ACTO</name>
<protein>
    <submittedName>
        <fullName evidence="2">Endonuclease/exonuclease/phosphatase family protein</fullName>
    </submittedName>
</protein>
<gene>
    <name evidence="2" type="ORF">P7079_07210</name>
</gene>
<keyword evidence="2" id="KW-0255">Endonuclease</keyword>
<feature type="domain" description="Endonuclease/exonuclease/phosphatase" evidence="1">
    <location>
        <begin position="4"/>
        <end position="275"/>
    </location>
</feature>
<dbReference type="Pfam" id="PF03372">
    <property type="entry name" value="Exo_endo_phos"/>
    <property type="match status" value="1"/>
</dbReference>
<dbReference type="SUPFAM" id="SSF56219">
    <property type="entry name" value="DNase I-like"/>
    <property type="match status" value="1"/>
</dbReference>
<evidence type="ECO:0000259" key="1">
    <source>
        <dbReference type="Pfam" id="PF03372"/>
    </source>
</evidence>
<sequence>MRIGTFNLQYGTTADGWRPSSKALVALAQELKEEELDLLSLQEADRFNIRSNFADQAKILADELQMYHHFSRTTFGTGIAILSRKPITRVHDLELPKVQWALRTGQKGYVGGLRFKPEQPRRVTYLETSDSGKPLIFASTHLEASTITLRVQLAVALAGFARVARLDKAHVDDAFEDGTAVTSKGGALPAMILAGDFNTDPSIVNDVSQHLLAKAAELVKDDRPWWMGESLPQFTQLAEGLTFPASEPTKQIDHLLGVGVSAKDAHTRRFTISDHLGLFAEVELD</sequence>
<dbReference type="EMBL" id="CP121208">
    <property type="protein sequence ID" value="WFM83174.1"/>
    <property type="molecule type" value="Genomic_DNA"/>
</dbReference>